<dbReference type="InterPro" id="IPR053733">
    <property type="entry name" value="Heme_Transport_Util_sf"/>
</dbReference>
<dbReference type="AlphaFoldDB" id="A0A7S2ZAG4"/>
<reference evidence="1" key="1">
    <citation type="submission" date="2021-01" db="EMBL/GenBank/DDBJ databases">
        <authorList>
            <person name="Corre E."/>
            <person name="Pelletier E."/>
            <person name="Niang G."/>
            <person name="Scheremetjew M."/>
            <person name="Finn R."/>
            <person name="Kale V."/>
            <person name="Holt S."/>
            <person name="Cochrane G."/>
            <person name="Meng A."/>
            <person name="Brown T."/>
            <person name="Cohen L."/>
        </authorList>
    </citation>
    <scope>NUCLEOTIDE SEQUENCE</scope>
    <source>
        <strain evidence="1">CCMP 769</strain>
    </source>
</reference>
<dbReference type="EMBL" id="HBHW01002436">
    <property type="protein sequence ID" value="CAE0034015.1"/>
    <property type="molecule type" value="Transcribed_RNA"/>
</dbReference>
<organism evidence="1">
    <name type="scientific">Rhodosorus marinus</name>
    <dbReference type="NCBI Taxonomy" id="101924"/>
    <lineage>
        <taxon>Eukaryota</taxon>
        <taxon>Rhodophyta</taxon>
        <taxon>Stylonematophyceae</taxon>
        <taxon>Stylonematales</taxon>
        <taxon>Stylonemataceae</taxon>
        <taxon>Rhodosorus</taxon>
    </lineage>
</organism>
<gene>
    <name evidence="1" type="ORF">RMAR00112_LOCUS1957</name>
</gene>
<dbReference type="SUPFAM" id="SSF144064">
    <property type="entry name" value="Heme iron utilization protein-like"/>
    <property type="match status" value="1"/>
</dbReference>
<dbReference type="Gene3D" id="3.40.1570.10">
    <property type="entry name" value="HemS/ChuS/ChuX like domains"/>
    <property type="match status" value="1"/>
</dbReference>
<accession>A0A7S2ZAG4</accession>
<proteinExistence type="predicted"/>
<name>A0A7S2ZAG4_9RHOD</name>
<sequence length="185" mass="20793">MAFVGLGGALRFEKARREIASRSTCQSRARYSRVVVSQTESADSEPTPKAKRLIEFFDEAKDLGTIRFINIGDGSVMETLGRFDYSVKYNMVRGGLLSLISPDSLFELHLATSKINKITFSKQPAKFGDHDIYVIRVIRDDDGIMISGMLMWNPSEQPGTYFPGTVDKFVELMEKYNGELVFPSD</sequence>
<evidence type="ECO:0000313" key="1">
    <source>
        <dbReference type="EMBL" id="CAE0034015.1"/>
    </source>
</evidence>
<protein>
    <submittedName>
        <fullName evidence="1">Uncharacterized protein</fullName>
    </submittedName>
</protein>